<evidence type="ECO:0000313" key="5">
    <source>
        <dbReference type="Proteomes" id="UP000037035"/>
    </source>
</evidence>
<reference evidence="4 5" key="1">
    <citation type="submission" date="2015-08" db="EMBL/GenBank/DDBJ databases">
        <title>Next Generation Sequencing and Analysis of the Genome of Puccinia sorghi L Schw, the Causal Agent of Maize Common Rust.</title>
        <authorList>
            <person name="Rochi L."/>
            <person name="Burguener G."/>
            <person name="Darino M."/>
            <person name="Turjanski A."/>
            <person name="Kreff E."/>
            <person name="Dieguez M.J."/>
            <person name="Sacco F."/>
        </authorList>
    </citation>
    <scope>NUCLEOTIDE SEQUENCE [LARGE SCALE GENOMIC DNA]</scope>
    <source>
        <strain evidence="4 5">RO10H11247</strain>
    </source>
</reference>
<organism evidence="4 5">
    <name type="scientific">Puccinia sorghi</name>
    <dbReference type="NCBI Taxonomy" id="27349"/>
    <lineage>
        <taxon>Eukaryota</taxon>
        <taxon>Fungi</taxon>
        <taxon>Dikarya</taxon>
        <taxon>Basidiomycota</taxon>
        <taxon>Pucciniomycotina</taxon>
        <taxon>Pucciniomycetes</taxon>
        <taxon>Pucciniales</taxon>
        <taxon>Pucciniaceae</taxon>
        <taxon>Puccinia</taxon>
    </lineage>
</organism>
<dbReference type="AlphaFoldDB" id="A0A0L6VKU9"/>
<evidence type="ECO:0000256" key="1">
    <source>
        <dbReference type="ARBA" id="ARBA00022741"/>
    </source>
</evidence>
<dbReference type="Gene3D" id="3.40.50.10810">
    <property type="entry name" value="Tandem AAA-ATPase domain"/>
    <property type="match status" value="1"/>
</dbReference>
<evidence type="ECO:0000259" key="3">
    <source>
        <dbReference type="Pfam" id="PF00176"/>
    </source>
</evidence>
<proteinExistence type="predicted"/>
<sequence length="82" mass="9344">INLRNTPVQCAATLIIFPSATLSNWEKEIQTQFRPNAIPYIIFHERCFRGITRKELSSSLVVLTTYKIIGLSGNPQHTKNSR</sequence>
<dbReference type="VEuPathDB" id="FungiDB:VP01_14089g1"/>
<comment type="caution">
    <text evidence="4">The sequence shown here is derived from an EMBL/GenBank/DDBJ whole genome shotgun (WGS) entry which is preliminary data.</text>
</comment>
<gene>
    <name evidence="4" type="ORF">VP01_14089g1</name>
</gene>
<dbReference type="InterPro" id="IPR038718">
    <property type="entry name" value="SNF2-like_sf"/>
</dbReference>
<dbReference type="Proteomes" id="UP000037035">
    <property type="component" value="Unassembled WGS sequence"/>
</dbReference>
<accession>A0A0L6VKU9</accession>
<dbReference type="GO" id="GO:0005524">
    <property type="term" value="F:ATP binding"/>
    <property type="evidence" value="ECO:0007669"/>
    <property type="project" value="InterPro"/>
</dbReference>
<feature type="domain" description="SNF2 N-terminal" evidence="3">
    <location>
        <begin position="12"/>
        <end position="70"/>
    </location>
</feature>
<name>A0A0L6VKU9_9BASI</name>
<protein>
    <recommendedName>
        <fullName evidence="3">SNF2 N-terminal domain-containing protein</fullName>
    </recommendedName>
</protein>
<keyword evidence="5" id="KW-1185">Reference proteome</keyword>
<feature type="non-terminal residue" evidence="4">
    <location>
        <position position="1"/>
    </location>
</feature>
<dbReference type="OrthoDB" id="423559at2759"/>
<evidence type="ECO:0000313" key="4">
    <source>
        <dbReference type="EMBL" id="KNZ61381.1"/>
    </source>
</evidence>
<dbReference type="Pfam" id="PF00176">
    <property type="entry name" value="SNF2-rel_dom"/>
    <property type="match status" value="1"/>
</dbReference>
<keyword evidence="1" id="KW-0547">Nucleotide-binding</keyword>
<dbReference type="EMBL" id="LAVV01004542">
    <property type="protein sequence ID" value="KNZ61381.1"/>
    <property type="molecule type" value="Genomic_DNA"/>
</dbReference>
<dbReference type="InterPro" id="IPR000330">
    <property type="entry name" value="SNF2_N"/>
</dbReference>
<keyword evidence="2" id="KW-0067">ATP-binding</keyword>
<evidence type="ECO:0000256" key="2">
    <source>
        <dbReference type="ARBA" id="ARBA00022840"/>
    </source>
</evidence>